<organism evidence="1 2">
    <name type="scientific">Fasciola hepatica</name>
    <name type="common">Liver fluke</name>
    <dbReference type="NCBI Taxonomy" id="6192"/>
    <lineage>
        <taxon>Eukaryota</taxon>
        <taxon>Metazoa</taxon>
        <taxon>Spiralia</taxon>
        <taxon>Lophotrochozoa</taxon>
        <taxon>Platyhelminthes</taxon>
        <taxon>Trematoda</taxon>
        <taxon>Digenea</taxon>
        <taxon>Plagiorchiida</taxon>
        <taxon>Echinostomata</taxon>
        <taxon>Echinostomatoidea</taxon>
        <taxon>Fasciolidae</taxon>
        <taxon>Fasciola</taxon>
    </lineage>
</organism>
<reference evidence="1" key="1">
    <citation type="submission" date="2019-03" db="EMBL/GenBank/DDBJ databases">
        <title>Improved annotation for the trematode Fasciola hepatica.</title>
        <authorList>
            <person name="Choi Y.-J."/>
            <person name="Martin J."/>
            <person name="Mitreva M."/>
        </authorList>
    </citation>
    <scope>NUCLEOTIDE SEQUENCE [LARGE SCALE GENOMIC DNA]</scope>
</reference>
<evidence type="ECO:0000313" key="2">
    <source>
        <dbReference type="Proteomes" id="UP000230066"/>
    </source>
</evidence>
<dbReference type="EMBL" id="JXXN02002308">
    <property type="protein sequence ID" value="THD23149.1"/>
    <property type="molecule type" value="Genomic_DNA"/>
</dbReference>
<keyword evidence="2" id="KW-1185">Reference proteome</keyword>
<name>A0A4E0R469_FASHE</name>
<accession>A0A4E0R469</accession>
<dbReference type="AlphaFoldDB" id="A0A4E0R469"/>
<evidence type="ECO:0000313" key="1">
    <source>
        <dbReference type="EMBL" id="THD23149.1"/>
    </source>
</evidence>
<dbReference type="Proteomes" id="UP000230066">
    <property type="component" value="Unassembled WGS sequence"/>
</dbReference>
<sequence length="253" mass="29046">MKIHNDKHTRSFARSAHSKNKHELITLTNIRGMNHNTDSVHRFLQPSLLALFLTETQISPSSDTTHLQFLNYTFHSSFHPKLASVPLSTSLSPHPRIRDLDFSNRELQLMLLKLRLPYFNHYFCVVYRSPNSSNPGISAFPPLGSSDHCIISCSISFTRPDPPPTSRHTFWRYSSANRDGFRDFLTSYPWNDCCFTPGVSASVSNFTDIVLQGTQLFIPHFSKPGKPESLEWFNHAWDRAVRLKRAAFGRCHR</sequence>
<comment type="caution">
    <text evidence="1">The sequence shown here is derived from an EMBL/GenBank/DDBJ whole genome shotgun (WGS) entry which is preliminary data.</text>
</comment>
<proteinExistence type="predicted"/>
<protein>
    <submittedName>
        <fullName evidence="1">Uncharacterized protein</fullName>
    </submittedName>
</protein>
<gene>
    <name evidence="1" type="ORF">D915_005688</name>
</gene>